<feature type="region of interest" description="Disordered" evidence="1">
    <location>
        <begin position="1"/>
        <end position="44"/>
    </location>
</feature>
<organism evidence="2">
    <name type="scientific">Panicum hallii</name>
    <dbReference type="NCBI Taxonomy" id="206008"/>
    <lineage>
        <taxon>Eukaryota</taxon>
        <taxon>Viridiplantae</taxon>
        <taxon>Streptophyta</taxon>
        <taxon>Embryophyta</taxon>
        <taxon>Tracheophyta</taxon>
        <taxon>Spermatophyta</taxon>
        <taxon>Magnoliopsida</taxon>
        <taxon>Liliopsida</taxon>
        <taxon>Poales</taxon>
        <taxon>Poaceae</taxon>
        <taxon>PACMAD clade</taxon>
        <taxon>Panicoideae</taxon>
        <taxon>Panicodae</taxon>
        <taxon>Paniceae</taxon>
        <taxon>Panicinae</taxon>
        <taxon>Panicum</taxon>
        <taxon>Panicum sect. Panicum</taxon>
    </lineage>
</organism>
<dbReference type="EMBL" id="CM008049">
    <property type="protein sequence ID" value="PVH47431.1"/>
    <property type="molecule type" value="Genomic_DNA"/>
</dbReference>
<sequence>MDRNNWNEDGGSAPESSGEQGDDDGGGRAPAAAVRPLSLSRGVPRERPADRCLTYMALTWTCPRARSATLRSVICLPSRHRACVPKPDVGLVSLQLSSCNRQPLTTSKGTSTKDRTG</sequence>
<evidence type="ECO:0000313" key="2">
    <source>
        <dbReference type="EMBL" id="PVH47431.1"/>
    </source>
</evidence>
<dbReference type="Gramene" id="PVH47431">
    <property type="protein sequence ID" value="PVH47431"/>
    <property type="gene ID" value="PAHAL_4G061600"/>
</dbReference>
<dbReference type="AlphaFoldDB" id="A0A2T8JC07"/>
<name>A0A2T8JC07_9POAL</name>
<protein>
    <submittedName>
        <fullName evidence="2">Uncharacterized protein</fullName>
    </submittedName>
</protein>
<proteinExistence type="predicted"/>
<reference evidence="2" key="1">
    <citation type="submission" date="2018-04" db="EMBL/GenBank/DDBJ databases">
        <title>WGS assembly of Panicum hallii.</title>
        <authorList>
            <person name="Lovell J."/>
            <person name="Jenkins J."/>
            <person name="Lowry D."/>
            <person name="Mamidi S."/>
            <person name="Sreedasyam A."/>
            <person name="Weng X."/>
            <person name="Barry K."/>
            <person name="Bonette J."/>
            <person name="Campitelli B."/>
            <person name="Daum C."/>
            <person name="Gordon S."/>
            <person name="Gould B."/>
            <person name="Lipzen A."/>
            <person name="Macqueen A."/>
            <person name="Palacio-Mejia J."/>
            <person name="Plott C."/>
            <person name="Shakirov E."/>
            <person name="Shu S."/>
            <person name="Yoshinaga Y."/>
            <person name="Zane M."/>
            <person name="Rokhsar D."/>
            <person name="Grimwood J."/>
            <person name="Schmutz J."/>
            <person name="Juenger T."/>
        </authorList>
    </citation>
    <scope>NUCLEOTIDE SEQUENCE [LARGE SCALE GENOMIC DNA]</scope>
    <source>
        <strain evidence="2">FIL2</strain>
    </source>
</reference>
<gene>
    <name evidence="2" type="ORF">PAHAL_4G061600</name>
</gene>
<accession>A0A2T8JC07</accession>
<evidence type="ECO:0000256" key="1">
    <source>
        <dbReference type="SAM" id="MobiDB-lite"/>
    </source>
</evidence>
<dbReference type="Proteomes" id="UP000243499">
    <property type="component" value="Chromosome 4"/>
</dbReference>